<dbReference type="HOGENOM" id="CLU_006956_1_0_6"/>
<dbReference type="GO" id="GO:0016798">
    <property type="term" value="F:hydrolase activity, acting on glycosyl bonds"/>
    <property type="evidence" value="ECO:0007669"/>
    <property type="project" value="InterPro"/>
</dbReference>
<dbReference type="CAZy" id="CBM4">
    <property type="family name" value="Carbohydrate-Binding Module Family 4"/>
</dbReference>
<evidence type="ECO:0000313" key="4">
    <source>
        <dbReference type="EMBL" id="ACR13278.1"/>
    </source>
</evidence>
<proteinExistence type="predicted"/>
<dbReference type="SUPFAM" id="SSF49785">
    <property type="entry name" value="Galactose-binding domain-like"/>
    <property type="match status" value="1"/>
</dbReference>
<evidence type="ECO:0000256" key="2">
    <source>
        <dbReference type="SAM" id="SignalP"/>
    </source>
</evidence>
<dbReference type="KEGG" id="ttu:TERTU_3477"/>
<organism evidence="4 5">
    <name type="scientific">Teredinibacter turnerae (strain ATCC 39867 / T7901)</name>
    <dbReference type="NCBI Taxonomy" id="377629"/>
    <lineage>
        <taxon>Bacteria</taxon>
        <taxon>Pseudomonadati</taxon>
        <taxon>Pseudomonadota</taxon>
        <taxon>Gammaproteobacteria</taxon>
        <taxon>Cellvibrionales</taxon>
        <taxon>Cellvibrionaceae</taxon>
        <taxon>Teredinibacter</taxon>
    </lineage>
</organism>
<dbReference type="InterPro" id="IPR008979">
    <property type="entry name" value="Galactose-bd-like_sf"/>
</dbReference>
<accession>C5BRA3</accession>
<name>C5BRA3_TERTT</name>
<dbReference type="InterPro" id="IPR003305">
    <property type="entry name" value="CenC_carb-bd"/>
</dbReference>
<feature type="signal peptide" evidence="2">
    <location>
        <begin position="1"/>
        <end position="31"/>
    </location>
</feature>
<dbReference type="STRING" id="377629.TERTU_3477"/>
<dbReference type="AlphaFoldDB" id="C5BRA3"/>
<protein>
    <submittedName>
        <fullName evidence="4">Carbohydrate binding module family 4 domain protein</fullName>
    </submittedName>
</protein>
<dbReference type="Pfam" id="PF02018">
    <property type="entry name" value="CBM_4_9"/>
    <property type="match status" value="1"/>
</dbReference>
<keyword evidence="2" id="KW-0732">Signal</keyword>
<evidence type="ECO:0000259" key="3">
    <source>
        <dbReference type="Pfam" id="PF02018"/>
    </source>
</evidence>
<evidence type="ECO:0000313" key="5">
    <source>
        <dbReference type="Proteomes" id="UP000009080"/>
    </source>
</evidence>
<dbReference type="SUPFAM" id="SSF51445">
    <property type="entry name" value="(Trans)glycosidases"/>
    <property type="match status" value="1"/>
</dbReference>
<evidence type="ECO:0000256" key="1">
    <source>
        <dbReference type="ARBA" id="ARBA00022801"/>
    </source>
</evidence>
<reference evidence="4 5" key="1">
    <citation type="journal article" date="2009" name="PLoS ONE">
        <title>The complete genome of Teredinibacter turnerae T7901: an intracellular endosymbiont of marine wood-boring bivalves (shipworms).</title>
        <authorList>
            <person name="Yang J.C."/>
            <person name="Madupu R."/>
            <person name="Durkin A.S."/>
            <person name="Ekborg N.A."/>
            <person name="Pedamallu C.S."/>
            <person name="Hostetler J.B."/>
            <person name="Radune D."/>
            <person name="Toms B.S."/>
            <person name="Henrissat B."/>
            <person name="Coutinho P.M."/>
            <person name="Schwarz S."/>
            <person name="Field L."/>
            <person name="Trindade-Silva A.E."/>
            <person name="Soares C.A.G."/>
            <person name="Elshahawi S."/>
            <person name="Hanora A."/>
            <person name="Schmidt E.W."/>
            <person name="Haygood M.G."/>
            <person name="Posfai J."/>
            <person name="Benner J."/>
            <person name="Madinger C."/>
            <person name="Nove J."/>
            <person name="Anton B."/>
            <person name="Chaudhary K."/>
            <person name="Foster J."/>
            <person name="Holman A."/>
            <person name="Kumar S."/>
            <person name="Lessard P.A."/>
            <person name="Luyten Y.A."/>
            <person name="Slatko B."/>
            <person name="Wood N."/>
            <person name="Wu B."/>
            <person name="Teplitski M."/>
            <person name="Mougous J.D."/>
            <person name="Ward N."/>
            <person name="Eisen J.A."/>
            <person name="Badger J.H."/>
            <person name="Distel D.L."/>
        </authorList>
    </citation>
    <scope>NUCLEOTIDE SEQUENCE [LARGE SCALE GENOMIC DNA]</scope>
    <source>
        <strain evidence="5">ATCC 39867 / T7901</strain>
    </source>
</reference>
<dbReference type="InterPro" id="IPR017853">
    <property type="entry name" value="GH"/>
</dbReference>
<dbReference type="Proteomes" id="UP000009080">
    <property type="component" value="Chromosome"/>
</dbReference>
<dbReference type="eggNOG" id="COG3934">
    <property type="taxonomic scope" value="Bacteria"/>
</dbReference>
<dbReference type="RefSeq" id="WP_015819391.1">
    <property type="nucleotide sequence ID" value="NC_012997.1"/>
</dbReference>
<sequence>MFWFTYAYSRSLCLYRALLFPLLLFCVDAPAAERLSQPPTKSVNHAGLAPFVLPFDDDGAGITAFNNGSHQRGERLAPLTIDSAGHFSVAGNRFRLWGVNITGDSAFPSHKDAEKVAGRLAKFGVNIVRFHHLDNNWGGAGLIDYRRGDSRHLSKENLDKLDYFIAALKSRGIYSNINLLTAREFLPADGLPASITQIDWKARQMLGAISPSVRNLEKAYAKQILQHVNPYTRLAYRVDPAIAFVEINNENSLFQQFFDGNIDRWPEAFSQPLAQEWNAWLARKYKDHAALERAWQVIDKPLGNNLLKNADFVAGLQGWHLDQIDGAKAQANPLASAGLRIQIDTVGPALWNIQLSQNLPELKDGEIYTLSFAARSQSHSRITPLLMQSVEPWQVVESFPLKLDSEWQEFRFQYVHTGSAQPLRLTLGELGSVIGAIDVRDLRLQSGGTVGELAKNQTLERRSIGLNRNDESYLAQRREDWFAFLYSLELAYWQDMRGYLADELKVKNNIYGTIASLSPPSIQREFGFIDSHIYWAHPHFPAGAWDAQQWSVDMSSMVNAFPNNTLSALARQRVAGLPFVVSEYQHAMPNPYSAEGPLLVAAYAGLQDWDGVYLFSYDQGELGWQQEFIDGFFKTNLNPAAMVNFAVGGNLFRRGDVQPAQGKRWLNFSRSGELARITNAGASWSVSPADFPPEWRGYAFHEQMGLQLGMSTTESKPPVLDVNKVTAETGELSWDTTIQAQGRVTINTEKSAGVVGFVADQHFQLGALGLTLGDLQMGWASWMVTAQEGSLQDLAAGASLLAVATAKIENSKMRWNDAHNSLGRNWGEAPTRVEVVPFSLSLPIAARRVSAWCLDERGQRMRSLKVVQTATGSRIDVDSKARTLWYEIVITPKI</sequence>
<feature type="chain" id="PRO_5002948858" evidence="2">
    <location>
        <begin position="32"/>
        <end position="894"/>
    </location>
</feature>
<feature type="domain" description="CBM-cenC" evidence="3">
    <location>
        <begin position="304"/>
        <end position="426"/>
    </location>
</feature>
<keyword evidence="1" id="KW-0378">Hydrolase</keyword>
<keyword evidence="5" id="KW-1185">Reference proteome</keyword>
<dbReference type="Gene3D" id="2.60.120.260">
    <property type="entry name" value="Galactose-binding domain-like"/>
    <property type="match status" value="1"/>
</dbReference>
<gene>
    <name evidence="4" type="ordered locus">TERTU_3477</name>
</gene>
<dbReference type="Gene3D" id="3.20.20.80">
    <property type="entry name" value="Glycosidases"/>
    <property type="match status" value="1"/>
</dbReference>
<dbReference type="EMBL" id="CP001614">
    <property type="protein sequence ID" value="ACR13278.1"/>
    <property type="molecule type" value="Genomic_DNA"/>
</dbReference>
<dbReference type="OrthoDB" id="9809937at2"/>